<organism evidence="2 3">
    <name type="scientific">Derxia gummosa DSM 723</name>
    <dbReference type="NCBI Taxonomy" id="1121388"/>
    <lineage>
        <taxon>Bacteria</taxon>
        <taxon>Pseudomonadati</taxon>
        <taxon>Pseudomonadota</taxon>
        <taxon>Betaproteobacteria</taxon>
        <taxon>Burkholderiales</taxon>
        <taxon>Alcaligenaceae</taxon>
        <taxon>Derxia</taxon>
    </lineage>
</organism>
<feature type="transmembrane region" description="Helical" evidence="1">
    <location>
        <begin position="154"/>
        <end position="174"/>
    </location>
</feature>
<dbReference type="GO" id="GO:0046677">
    <property type="term" value="P:response to antibiotic"/>
    <property type="evidence" value="ECO:0007669"/>
    <property type="project" value="TreeGrafter"/>
</dbReference>
<dbReference type="PANTHER" id="PTHR38684:SF1">
    <property type="entry name" value="PROTEIN AMPE"/>
    <property type="match status" value="1"/>
</dbReference>
<dbReference type="UniPathway" id="UPA00148"/>
<feature type="transmembrane region" description="Helical" evidence="1">
    <location>
        <begin position="75"/>
        <end position="91"/>
    </location>
</feature>
<keyword evidence="1" id="KW-0812">Transmembrane</keyword>
<keyword evidence="1" id="KW-0169">Cobalamin biosynthesis</keyword>
<dbReference type="HAMAP" id="MF_00024">
    <property type="entry name" value="CobD_CbiB"/>
    <property type="match status" value="1"/>
</dbReference>
<dbReference type="PANTHER" id="PTHR38684">
    <property type="entry name" value="PROTEIN AMPE"/>
    <property type="match status" value="1"/>
</dbReference>
<dbReference type="InterPro" id="IPR004485">
    <property type="entry name" value="Cobalamin_biosynth_CobD/CbiB"/>
</dbReference>
<gene>
    <name evidence="1" type="primary">cobD</name>
</gene>
<name>A0A8B6X257_9BURK</name>
<keyword evidence="2" id="KW-1185">Reference proteome</keyword>
<dbReference type="GO" id="GO:0005886">
    <property type="term" value="C:plasma membrane"/>
    <property type="evidence" value="ECO:0007669"/>
    <property type="project" value="UniProtKB-SubCell"/>
</dbReference>
<reference evidence="3" key="1">
    <citation type="submission" date="2025-08" db="UniProtKB">
        <authorList>
            <consortium name="RefSeq"/>
        </authorList>
    </citation>
    <scope>IDENTIFICATION</scope>
</reference>
<dbReference type="InterPro" id="IPR052966">
    <property type="entry name" value="Beta-lactamase_Reg"/>
</dbReference>
<keyword evidence="1" id="KW-0472">Membrane</keyword>
<evidence type="ECO:0000313" key="2">
    <source>
        <dbReference type="Proteomes" id="UP000675920"/>
    </source>
</evidence>
<feature type="transmembrane region" description="Helical" evidence="1">
    <location>
        <begin position="194"/>
        <end position="217"/>
    </location>
</feature>
<evidence type="ECO:0000256" key="1">
    <source>
        <dbReference type="HAMAP-Rule" id="MF_00024"/>
    </source>
</evidence>
<dbReference type="GO" id="GO:0009236">
    <property type="term" value="P:cobalamin biosynthetic process"/>
    <property type="evidence" value="ECO:0007669"/>
    <property type="project" value="UniProtKB-UniRule"/>
</dbReference>
<dbReference type="AlphaFoldDB" id="A0A8B6X257"/>
<dbReference type="GO" id="GO:0048472">
    <property type="term" value="F:threonine-phosphate decarboxylase activity"/>
    <property type="evidence" value="ECO:0007669"/>
    <property type="project" value="InterPro"/>
</dbReference>
<protein>
    <recommendedName>
        <fullName evidence="1">Cobalamin biosynthesis protein CobD</fullName>
    </recommendedName>
</protein>
<feature type="transmembrane region" description="Helical" evidence="1">
    <location>
        <begin position="293"/>
        <end position="314"/>
    </location>
</feature>
<comment type="function">
    <text evidence="1">Converts cobyric acid to cobinamide by the addition of aminopropanol on the F carboxylic group.</text>
</comment>
<dbReference type="RefSeq" id="WP_028310777.1">
    <property type="nucleotide sequence ID" value="NZ_AXWS01000008.1"/>
</dbReference>
<comment type="subcellular location">
    <subcellularLocation>
        <location evidence="1">Cell membrane</location>
        <topology evidence="1">Multi-pass membrane protein</topology>
    </subcellularLocation>
</comment>
<dbReference type="NCBIfam" id="NF005792">
    <property type="entry name" value="PRK07630.1"/>
    <property type="match status" value="1"/>
</dbReference>
<comment type="similarity">
    <text evidence="1">Belongs to the CobD/CbiB family.</text>
</comment>
<comment type="pathway">
    <text evidence="1">Cofactor biosynthesis; adenosylcobalamin biosynthesis.</text>
</comment>
<dbReference type="GO" id="GO:0015420">
    <property type="term" value="F:ABC-type vitamin B12 transporter activity"/>
    <property type="evidence" value="ECO:0007669"/>
    <property type="project" value="UniProtKB-UniRule"/>
</dbReference>
<feature type="transmembrane region" description="Helical" evidence="1">
    <location>
        <begin position="48"/>
        <end position="69"/>
    </location>
</feature>
<dbReference type="Pfam" id="PF03186">
    <property type="entry name" value="CobD_Cbib"/>
    <property type="match status" value="1"/>
</dbReference>
<dbReference type="OrthoDB" id="8533534at2"/>
<evidence type="ECO:0000313" key="3">
    <source>
        <dbReference type="RefSeq" id="WP_028310777.1"/>
    </source>
</evidence>
<keyword evidence="1" id="KW-1003">Cell membrane</keyword>
<dbReference type="Proteomes" id="UP000675920">
    <property type="component" value="Unplaced"/>
</dbReference>
<keyword evidence="1" id="KW-1133">Transmembrane helix</keyword>
<proteinExistence type="inferred from homology"/>
<accession>A0A8B6X257</accession>
<sequence>MTFLSVVIALIIEQFRPLRSDNLVHGAVRAVVRWIEQSMNAGDRRHGVIGWVVLVLLFALVTGFLYWLVWLAGPVPLLLFQVLVLYLTLGFRQFSHPFSRIQAALEAGQLDEARAVLTDWKRETDPEFSAERLSAGEVARAALLRALTLVHRHVFGVFVWYVLAGPVGAVLYRVTESAARIWHRPDTARFGEFARAAFAVIDWLPVRLTALGFAIVGNFEDAMYAWRTGAARWGDESGAIVLAAGGGAMGLTLAGGAEHPVVLESSGAADASEADVGLKRTVRAEHLKAAVGLVWRAMVLWLVLLLLFSIAMWVA</sequence>